<organism evidence="1 2">
    <name type="scientific">Candidatus Cryptobacteroides merdavium</name>
    <dbReference type="NCBI Taxonomy" id="2840769"/>
    <lineage>
        <taxon>Bacteria</taxon>
        <taxon>Pseudomonadati</taxon>
        <taxon>Bacteroidota</taxon>
        <taxon>Bacteroidia</taxon>
        <taxon>Bacteroidales</taxon>
        <taxon>Candidatus Cryptobacteroides</taxon>
    </lineage>
</organism>
<dbReference type="AlphaFoldDB" id="A0A9D9HBN9"/>
<reference evidence="1" key="2">
    <citation type="journal article" date="2021" name="PeerJ">
        <title>Extensive microbial diversity within the chicken gut microbiome revealed by metagenomics and culture.</title>
        <authorList>
            <person name="Gilroy R."/>
            <person name="Ravi A."/>
            <person name="Getino M."/>
            <person name="Pursley I."/>
            <person name="Horton D.L."/>
            <person name="Alikhan N.F."/>
            <person name="Baker D."/>
            <person name="Gharbi K."/>
            <person name="Hall N."/>
            <person name="Watson M."/>
            <person name="Adriaenssens E.M."/>
            <person name="Foster-Nyarko E."/>
            <person name="Jarju S."/>
            <person name="Secka A."/>
            <person name="Antonio M."/>
            <person name="Oren A."/>
            <person name="Chaudhuri R.R."/>
            <person name="La Ragione R."/>
            <person name="Hildebrand F."/>
            <person name="Pallen M.J."/>
        </authorList>
    </citation>
    <scope>NUCLEOTIDE SEQUENCE</scope>
    <source>
        <strain evidence="1">D5-748</strain>
    </source>
</reference>
<dbReference type="EMBL" id="JADIMO010000099">
    <property type="protein sequence ID" value="MBO8445591.1"/>
    <property type="molecule type" value="Genomic_DNA"/>
</dbReference>
<proteinExistence type="predicted"/>
<sequence>MTGIQNDYRRLPDNEKTAAASLEAVTADPANLRHVPVRNLTYEVITAALEADPESLKILSERGHKELLPMIFSENPELLGRMPQDVLTHEDYIAVVRECGYNLAHVPAGMRTRAMCREAFAASPDLGYDHCDIISLIPYPDVCMECIKEGMDRRDVMELASLLRPETIDRDMAEFLVSHDGRCLAYVPVHLQDEALVMKAVSVSGNSVLAYRTVLDELKTEKAYIAGLSAGFQSFLLVPKDRRTPDICLAAEKMYPDLFRIRPDALPENVRDGRNIFTFSRILEKATGNKYDYEAIKNAYEGRPLAVSRFLAPEGVMKDCTVRYDKENGRFQYKNGIRELRKPNNRTLKLK</sequence>
<comment type="caution">
    <text evidence="1">The sequence shown here is derived from an EMBL/GenBank/DDBJ whole genome shotgun (WGS) entry which is preliminary data.</text>
</comment>
<evidence type="ECO:0000313" key="1">
    <source>
        <dbReference type="EMBL" id="MBO8445591.1"/>
    </source>
</evidence>
<protein>
    <submittedName>
        <fullName evidence="1">DUF4116 domain-containing protein</fullName>
    </submittedName>
</protein>
<evidence type="ECO:0000313" key="2">
    <source>
        <dbReference type="Proteomes" id="UP000823619"/>
    </source>
</evidence>
<accession>A0A9D9HBN9</accession>
<gene>
    <name evidence="1" type="ORF">IAC23_07880</name>
</gene>
<dbReference type="Proteomes" id="UP000823619">
    <property type="component" value="Unassembled WGS sequence"/>
</dbReference>
<name>A0A9D9HBN9_9BACT</name>
<reference evidence="1" key="1">
    <citation type="submission" date="2020-10" db="EMBL/GenBank/DDBJ databases">
        <authorList>
            <person name="Gilroy R."/>
        </authorList>
    </citation>
    <scope>NUCLEOTIDE SEQUENCE</scope>
    <source>
        <strain evidence="1">D5-748</strain>
    </source>
</reference>